<dbReference type="Proteomes" id="UP000822688">
    <property type="component" value="Chromosome 10"/>
</dbReference>
<gene>
    <name evidence="2" type="ORF">KC19_10G188900</name>
</gene>
<feature type="region of interest" description="Disordered" evidence="1">
    <location>
        <begin position="328"/>
        <end position="604"/>
    </location>
</feature>
<comment type="caution">
    <text evidence="2">The sequence shown here is derived from an EMBL/GenBank/DDBJ whole genome shotgun (WGS) entry which is preliminary data.</text>
</comment>
<feature type="region of interest" description="Disordered" evidence="1">
    <location>
        <begin position="616"/>
        <end position="676"/>
    </location>
</feature>
<dbReference type="AlphaFoldDB" id="A0A8T0GNM8"/>
<dbReference type="PANTHER" id="PTHR12484">
    <property type="entry name" value="B-LYMPHOCYTE ANTIGEN-RELATED"/>
    <property type="match status" value="1"/>
</dbReference>
<sequence>MGASATVDMIELSEGLSLVPCTVVSLSFVRADLSVKPVDEWQLKGGLTALFKKRFGLSVADRDLVLHREKNYFKKRRDEPIADGTLHLWGAVPEGEAANVRPQDGADFGKYFVENVNGVELSVGGLKLKCFAVIKETNDFEALKRSWEVVFGPRREGAAQGQAGPTTLTLKDVPSRWFAEPRVSSKPSVLVTHTIFSSFGEIRNLEVLSNEDLGSNPKDVGSMTAALQCQIWVQFDNHTNFCKALYAFCGRAMHKVGSNFRAMYVVDWDKENYFSVLNVRRRKFEKERLERQLLAEAERIRKEEEARQIDLANAEAERLKMEQMAAALREEEERQQQEQARKLEEESRKQLSESDTSSEEEGLIQDERQESSDDEVPRSEREMNEEDDKFSPPQRVNGRYISEMEGERHVLPVRGKGSRSSEDEGALHPSRTRVKRRYTSEDDEDEEAPSLHVRDKRNYTHEGRRDTVPVKGKAKRRDTSDDEEARQLPYVKKKRRDTSQSESESEDEEVRHVSHASKKRRNSSEDEAERGSRGQRRYTSEDQEERQPPQRKGMRRFSPDDEGERPSSGLAEKRVGITKDGERNVRLPEESTDQEMYNPLERWEPDEEAAYYSKSSVRNIIHEESIPVPWPAKERRMLSRQRSPSPLTTDKEEEESEDDDDKRESGRGIEDDSNIERWALEVTHSAASWSAYELLLQHNGGFARMERPEKRPRSVIMISS</sequence>
<feature type="compositionally biased region" description="Basic and acidic residues" evidence="1">
    <location>
        <begin position="571"/>
        <end position="589"/>
    </location>
</feature>
<keyword evidence="3" id="KW-1185">Reference proteome</keyword>
<dbReference type="Pfam" id="PF25015">
    <property type="entry name" value="RBD_AKAP-17A"/>
    <property type="match status" value="1"/>
</dbReference>
<feature type="compositionally biased region" description="Basic and acidic residues" evidence="1">
    <location>
        <begin position="662"/>
        <end position="676"/>
    </location>
</feature>
<dbReference type="InterPro" id="IPR056852">
    <property type="entry name" value="AK17A/B"/>
</dbReference>
<protein>
    <submittedName>
        <fullName evidence="2">Uncharacterized protein</fullName>
    </submittedName>
</protein>
<evidence type="ECO:0000313" key="3">
    <source>
        <dbReference type="Proteomes" id="UP000822688"/>
    </source>
</evidence>
<proteinExistence type="predicted"/>
<evidence type="ECO:0000313" key="2">
    <source>
        <dbReference type="EMBL" id="KAG0560543.1"/>
    </source>
</evidence>
<feature type="compositionally biased region" description="Basic and acidic residues" evidence="1">
    <location>
        <begin position="365"/>
        <end position="382"/>
    </location>
</feature>
<feature type="compositionally biased region" description="Acidic residues" evidence="1">
    <location>
        <begin position="651"/>
        <end position="661"/>
    </location>
</feature>
<evidence type="ECO:0000256" key="1">
    <source>
        <dbReference type="SAM" id="MobiDB-lite"/>
    </source>
</evidence>
<organism evidence="2 3">
    <name type="scientific">Ceratodon purpureus</name>
    <name type="common">Fire moss</name>
    <name type="synonym">Dicranum purpureum</name>
    <dbReference type="NCBI Taxonomy" id="3225"/>
    <lineage>
        <taxon>Eukaryota</taxon>
        <taxon>Viridiplantae</taxon>
        <taxon>Streptophyta</taxon>
        <taxon>Embryophyta</taxon>
        <taxon>Bryophyta</taxon>
        <taxon>Bryophytina</taxon>
        <taxon>Bryopsida</taxon>
        <taxon>Dicranidae</taxon>
        <taxon>Pseudoditrichales</taxon>
        <taxon>Ditrichaceae</taxon>
        <taxon>Ceratodon</taxon>
    </lineage>
</organism>
<feature type="compositionally biased region" description="Basic and acidic residues" evidence="1">
    <location>
        <begin position="452"/>
        <end position="468"/>
    </location>
</feature>
<feature type="compositionally biased region" description="Basic and acidic residues" evidence="1">
    <location>
        <begin position="328"/>
        <end position="352"/>
    </location>
</feature>
<dbReference type="EMBL" id="CM026431">
    <property type="protein sequence ID" value="KAG0560543.1"/>
    <property type="molecule type" value="Genomic_DNA"/>
</dbReference>
<dbReference type="PANTHER" id="PTHR12484:SF4">
    <property type="entry name" value="A-KINASE ANCHOR PROTEIN 17A"/>
    <property type="match status" value="1"/>
</dbReference>
<reference evidence="2" key="1">
    <citation type="submission" date="2020-06" db="EMBL/GenBank/DDBJ databases">
        <title>WGS assembly of Ceratodon purpureus strain R40.</title>
        <authorList>
            <person name="Carey S.B."/>
            <person name="Jenkins J."/>
            <person name="Shu S."/>
            <person name="Lovell J.T."/>
            <person name="Sreedasyam A."/>
            <person name="Maumus F."/>
            <person name="Tiley G.P."/>
            <person name="Fernandez-Pozo N."/>
            <person name="Barry K."/>
            <person name="Chen C."/>
            <person name="Wang M."/>
            <person name="Lipzen A."/>
            <person name="Daum C."/>
            <person name="Saski C.A."/>
            <person name="Payton A.C."/>
            <person name="Mcbreen J.C."/>
            <person name="Conrad R.E."/>
            <person name="Kollar L.M."/>
            <person name="Olsson S."/>
            <person name="Huttunen S."/>
            <person name="Landis J.B."/>
            <person name="Wickett N.J."/>
            <person name="Johnson M.G."/>
            <person name="Rensing S.A."/>
            <person name="Grimwood J."/>
            <person name="Schmutz J."/>
            <person name="Mcdaniel S.F."/>
        </authorList>
    </citation>
    <scope>NUCLEOTIDE SEQUENCE</scope>
    <source>
        <strain evidence="2">R40</strain>
    </source>
</reference>
<name>A0A8T0GNM8_CERPU</name>
<accession>A0A8T0GNM8</accession>